<dbReference type="InterPro" id="IPR050625">
    <property type="entry name" value="ParA/MinD_ATPase"/>
</dbReference>
<dbReference type="RefSeq" id="WP_336822429.1">
    <property type="nucleotide sequence ID" value="NZ_JBHTLT010000037.1"/>
</dbReference>
<name>A0ABW3TWD3_9BACL</name>
<gene>
    <name evidence="2" type="ORF">ACFQ38_07650</name>
</gene>
<dbReference type="InterPro" id="IPR025669">
    <property type="entry name" value="AAA_dom"/>
</dbReference>
<evidence type="ECO:0000259" key="1">
    <source>
        <dbReference type="Pfam" id="PF13614"/>
    </source>
</evidence>
<protein>
    <submittedName>
        <fullName evidence="2">CpaE family protein</fullName>
    </submittedName>
</protein>
<accession>A0ABW3TWD3</accession>
<feature type="domain" description="AAA" evidence="1">
    <location>
        <begin position="142"/>
        <end position="297"/>
    </location>
</feature>
<dbReference type="PANTHER" id="PTHR43384">
    <property type="entry name" value="SEPTUM SITE-DETERMINING PROTEIN MIND HOMOLOG, CHLOROPLASTIC-RELATED"/>
    <property type="match status" value="1"/>
</dbReference>
<organism evidence="2 3">
    <name type="scientific">Sporosarcina contaminans</name>
    <dbReference type="NCBI Taxonomy" id="633403"/>
    <lineage>
        <taxon>Bacteria</taxon>
        <taxon>Bacillati</taxon>
        <taxon>Bacillota</taxon>
        <taxon>Bacilli</taxon>
        <taxon>Bacillales</taxon>
        <taxon>Caryophanaceae</taxon>
        <taxon>Sporosarcina</taxon>
    </lineage>
</organism>
<proteinExistence type="predicted"/>
<dbReference type="Proteomes" id="UP001597231">
    <property type="component" value="Unassembled WGS sequence"/>
</dbReference>
<evidence type="ECO:0000313" key="2">
    <source>
        <dbReference type="EMBL" id="MFD1204975.1"/>
    </source>
</evidence>
<sequence length="386" mass="43390">MDNSLNIMIVSDDEALMSQLMTIAETKADRVIGVKSKDAVREMNRDIVHIVIFVDTDSDTSVEIVQMLKVINQNALILFIANESDFSLLRNTTRAGVDEFYVFPEESGLFSSRFPNTVKSYAAKKAASEESKTLSFGRGRGKIISFYSGKGGSGCSLLSSTFAQTMKLESSAEVILIDLNGQYGGVETLLSIESNRSLADLMPVIDELNENHIRNVSQTQEHSQMEVLISPCDAEVLETLNDEFIARLLRTCRRTFDYVVVDLPSTINELVVTAMEESDKIYYVLTPDTPSLKILKQYEELCERLGLLLSSRMEIALNKLSKDYEVKQKDLKNVLRYPVVASIRQDTKGLQPFINQGIPVRKLAKERKMIPFAKDVRKFAREVAKQ</sequence>
<dbReference type="Pfam" id="PF13614">
    <property type="entry name" value="AAA_31"/>
    <property type="match status" value="1"/>
</dbReference>
<dbReference type="SUPFAM" id="SSF52540">
    <property type="entry name" value="P-loop containing nucleoside triphosphate hydrolases"/>
    <property type="match status" value="1"/>
</dbReference>
<dbReference type="Gene3D" id="3.40.50.300">
    <property type="entry name" value="P-loop containing nucleotide triphosphate hydrolases"/>
    <property type="match status" value="1"/>
</dbReference>
<dbReference type="PANTHER" id="PTHR43384:SF13">
    <property type="entry name" value="SLR0110 PROTEIN"/>
    <property type="match status" value="1"/>
</dbReference>
<evidence type="ECO:0000313" key="3">
    <source>
        <dbReference type="Proteomes" id="UP001597231"/>
    </source>
</evidence>
<comment type="caution">
    <text evidence="2">The sequence shown here is derived from an EMBL/GenBank/DDBJ whole genome shotgun (WGS) entry which is preliminary data.</text>
</comment>
<dbReference type="EMBL" id="JBHTLT010000037">
    <property type="protein sequence ID" value="MFD1204975.1"/>
    <property type="molecule type" value="Genomic_DNA"/>
</dbReference>
<reference evidence="3" key="1">
    <citation type="journal article" date="2019" name="Int. J. Syst. Evol. Microbiol.">
        <title>The Global Catalogue of Microorganisms (GCM) 10K type strain sequencing project: providing services to taxonomists for standard genome sequencing and annotation.</title>
        <authorList>
            <consortium name="The Broad Institute Genomics Platform"/>
            <consortium name="The Broad Institute Genome Sequencing Center for Infectious Disease"/>
            <person name="Wu L."/>
            <person name="Ma J."/>
        </authorList>
    </citation>
    <scope>NUCLEOTIDE SEQUENCE [LARGE SCALE GENOMIC DNA]</scope>
    <source>
        <strain evidence="3">CCUG 53915</strain>
    </source>
</reference>
<dbReference type="InterPro" id="IPR027417">
    <property type="entry name" value="P-loop_NTPase"/>
</dbReference>
<keyword evidence="3" id="KW-1185">Reference proteome</keyword>